<keyword evidence="2" id="KW-1185">Reference proteome</keyword>
<proteinExistence type="predicted"/>
<reference evidence="1" key="1">
    <citation type="journal article" date="2022" name="Int. J. Mol. Sci.">
        <title>Draft Genome of Tanacetum Coccineum: Genomic Comparison of Closely Related Tanacetum-Family Plants.</title>
        <authorList>
            <person name="Yamashiro T."/>
            <person name="Shiraishi A."/>
            <person name="Nakayama K."/>
            <person name="Satake H."/>
        </authorList>
    </citation>
    <scope>NUCLEOTIDE SEQUENCE</scope>
</reference>
<dbReference type="EMBL" id="BQNB010021688">
    <property type="protein sequence ID" value="GJU08998.1"/>
    <property type="molecule type" value="Genomic_DNA"/>
</dbReference>
<protein>
    <recommendedName>
        <fullName evidence="3">Reverse transcriptase Ty1/copia-type domain-containing protein</fullName>
    </recommendedName>
</protein>
<evidence type="ECO:0000313" key="1">
    <source>
        <dbReference type="EMBL" id="GJU08998.1"/>
    </source>
</evidence>
<evidence type="ECO:0008006" key="3">
    <source>
        <dbReference type="Google" id="ProtNLM"/>
    </source>
</evidence>
<gene>
    <name evidence="1" type="ORF">Tco_1125428</name>
</gene>
<evidence type="ECO:0000313" key="2">
    <source>
        <dbReference type="Proteomes" id="UP001151760"/>
    </source>
</evidence>
<reference evidence="1" key="2">
    <citation type="submission" date="2022-01" db="EMBL/GenBank/DDBJ databases">
        <authorList>
            <person name="Yamashiro T."/>
            <person name="Shiraishi A."/>
            <person name="Satake H."/>
            <person name="Nakayama K."/>
        </authorList>
    </citation>
    <scope>NUCLEOTIDE SEQUENCE</scope>
</reference>
<accession>A0ABQ5JC03</accession>
<comment type="caution">
    <text evidence="1">The sequence shown here is derived from an EMBL/GenBank/DDBJ whole genome shotgun (WGS) entry which is preliminary data.</text>
</comment>
<dbReference type="Proteomes" id="UP001151760">
    <property type="component" value="Unassembled WGS sequence"/>
</dbReference>
<name>A0ABQ5JC03_9ASTR</name>
<sequence length="397" mass="45268">MRTCNQFFLMTYEEYGFEMALDGHVVVLRGLDKWRLQLPQREGHFARRVVALKKSRNKNKEKLKMECSVETSTSPALVSLVNGLGWFDCSDSEIVDNFKKGLGYEKYNAVLPPYTRNFMPPTPDSFGLDEFVNEPVVENSKAMSSEEEPKVVRKIVDGPNIEELIKLVRDRKSRTPHKMELLRGGIRTLIEAASDLLADSSSGPDWLFDIDALTRTMNYEPIVVGTQSNGFAGTKASDNVDYSIFDVSRDDEDVDAEADMNNLDYNNPRRTKKDNSYIEGSKLDRGYAGRASTIQENLNSYSGLQVQQKKDGIFISQDMYVEEILKKFGFTEVKTASTPMETQKAFYTHRPKLLMGKFQYKPCDGKKIIVTESTVRRDLQLEDAEGMYWFTKSNIFL</sequence>
<organism evidence="1 2">
    <name type="scientific">Tanacetum coccineum</name>
    <dbReference type="NCBI Taxonomy" id="301880"/>
    <lineage>
        <taxon>Eukaryota</taxon>
        <taxon>Viridiplantae</taxon>
        <taxon>Streptophyta</taxon>
        <taxon>Embryophyta</taxon>
        <taxon>Tracheophyta</taxon>
        <taxon>Spermatophyta</taxon>
        <taxon>Magnoliopsida</taxon>
        <taxon>eudicotyledons</taxon>
        <taxon>Gunneridae</taxon>
        <taxon>Pentapetalae</taxon>
        <taxon>asterids</taxon>
        <taxon>campanulids</taxon>
        <taxon>Asterales</taxon>
        <taxon>Asteraceae</taxon>
        <taxon>Asteroideae</taxon>
        <taxon>Anthemideae</taxon>
        <taxon>Anthemidinae</taxon>
        <taxon>Tanacetum</taxon>
    </lineage>
</organism>